<sequence length="66" mass="7514">MTNIHFLSILSLLEMQCSKGNLNLFSIIYNSPLSDSSEGFYKPLNVTSTPKDFLMYILLFPPSFSF</sequence>
<proteinExistence type="predicted"/>
<name>A0A0L8FS10_OCTBM</name>
<accession>A0A0L8FS10</accession>
<reference evidence="1" key="1">
    <citation type="submission" date="2015-07" db="EMBL/GenBank/DDBJ databases">
        <title>MeaNS - Measles Nucleotide Surveillance Program.</title>
        <authorList>
            <person name="Tran T."/>
            <person name="Druce J."/>
        </authorList>
    </citation>
    <scope>NUCLEOTIDE SEQUENCE</scope>
    <source>
        <strain evidence="1">UCB-OBI-ISO-001</strain>
        <tissue evidence="1">Gonad</tissue>
    </source>
</reference>
<evidence type="ECO:0000313" key="1">
    <source>
        <dbReference type="EMBL" id="KOF67190.1"/>
    </source>
</evidence>
<dbReference type="EMBL" id="KQ427339">
    <property type="protein sequence ID" value="KOF67190.1"/>
    <property type="molecule type" value="Genomic_DNA"/>
</dbReference>
<protein>
    <submittedName>
        <fullName evidence="1">Uncharacterized protein</fullName>
    </submittedName>
</protein>
<dbReference type="AlphaFoldDB" id="A0A0L8FS10"/>
<organism evidence="1">
    <name type="scientific">Octopus bimaculoides</name>
    <name type="common">California two-spotted octopus</name>
    <dbReference type="NCBI Taxonomy" id="37653"/>
    <lineage>
        <taxon>Eukaryota</taxon>
        <taxon>Metazoa</taxon>
        <taxon>Spiralia</taxon>
        <taxon>Lophotrochozoa</taxon>
        <taxon>Mollusca</taxon>
        <taxon>Cephalopoda</taxon>
        <taxon>Coleoidea</taxon>
        <taxon>Octopodiformes</taxon>
        <taxon>Octopoda</taxon>
        <taxon>Incirrata</taxon>
        <taxon>Octopodidae</taxon>
        <taxon>Octopus</taxon>
    </lineage>
</organism>
<gene>
    <name evidence="1" type="ORF">OCBIM_22010269mg</name>
</gene>